<dbReference type="GO" id="GO:0016020">
    <property type="term" value="C:membrane"/>
    <property type="evidence" value="ECO:0007669"/>
    <property type="project" value="UniProtKB-SubCell"/>
</dbReference>
<gene>
    <name evidence="10" type="ORF">QYE76_021238</name>
</gene>
<comment type="caution">
    <text evidence="10">The sequence shown here is derived from an EMBL/GenBank/DDBJ whole genome shotgun (WGS) entry which is preliminary data.</text>
</comment>
<evidence type="ECO:0000313" key="10">
    <source>
        <dbReference type="EMBL" id="KAK1615721.1"/>
    </source>
</evidence>
<evidence type="ECO:0000256" key="9">
    <source>
        <dbReference type="SAM" id="MobiDB-lite"/>
    </source>
</evidence>
<proteinExistence type="inferred from homology"/>
<dbReference type="PANTHER" id="PTHR21461">
    <property type="entry name" value="GLYCOSYLTRANSFERASE FAMILY 92 PROTEIN"/>
    <property type="match status" value="1"/>
</dbReference>
<evidence type="ECO:0000256" key="3">
    <source>
        <dbReference type="ARBA" id="ARBA00022676"/>
    </source>
</evidence>
<comment type="subcellular location">
    <subcellularLocation>
        <location evidence="1">Membrane</location>
        <topology evidence="1">Single-pass membrane protein</topology>
    </subcellularLocation>
</comment>
<dbReference type="InterPro" id="IPR008166">
    <property type="entry name" value="Glyco_transf_92"/>
</dbReference>
<dbReference type="Proteomes" id="UP001231189">
    <property type="component" value="Unassembled WGS sequence"/>
</dbReference>
<dbReference type="GO" id="GO:0005737">
    <property type="term" value="C:cytoplasm"/>
    <property type="evidence" value="ECO:0007669"/>
    <property type="project" value="TreeGrafter"/>
</dbReference>
<organism evidence="10 11">
    <name type="scientific">Lolium multiflorum</name>
    <name type="common">Italian ryegrass</name>
    <name type="synonym">Lolium perenne subsp. multiflorum</name>
    <dbReference type="NCBI Taxonomy" id="4521"/>
    <lineage>
        <taxon>Eukaryota</taxon>
        <taxon>Viridiplantae</taxon>
        <taxon>Streptophyta</taxon>
        <taxon>Embryophyta</taxon>
        <taxon>Tracheophyta</taxon>
        <taxon>Spermatophyta</taxon>
        <taxon>Magnoliopsida</taxon>
        <taxon>Liliopsida</taxon>
        <taxon>Poales</taxon>
        <taxon>Poaceae</taxon>
        <taxon>BOP clade</taxon>
        <taxon>Pooideae</taxon>
        <taxon>Poodae</taxon>
        <taxon>Poeae</taxon>
        <taxon>Poeae Chloroplast Group 2 (Poeae type)</taxon>
        <taxon>Loliodinae</taxon>
        <taxon>Loliinae</taxon>
        <taxon>Lolium</taxon>
    </lineage>
</organism>
<name>A0AAD8R7I6_LOLMU</name>
<dbReference type="GO" id="GO:0016757">
    <property type="term" value="F:glycosyltransferase activity"/>
    <property type="evidence" value="ECO:0007669"/>
    <property type="project" value="UniProtKB-UniRule"/>
</dbReference>
<dbReference type="CDD" id="cd00761">
    <property type="entry name" value="Glyco_tranf_GTA_type"/>
    <property type="match status" value="1"/>
</dbReference>
<sequence length="606" mass="66325">MTKHHRPSRLRRFLTAAGAATVAGLVLFSGRQAVLSKAPIFSPGLFPGGLAVESWPLPQELLRPPTFLFPQQSGADIDFALPRRLLPLRPHSPPQHDVFLPDESDAAFLPDSDAVLLPDSEVLVLADEPVDDAICAFQGGASSPARALGTLPGPGRHAYLCPMPETEQSIQPLQAPLLLSASSADSRAAAAADFPVRPMLNWRNRLVFDSAVLDSGDVLVFTKGVIRRQWANTANPPVQCVYRGRDDGVSASLPAITAAQQVARCPPPPALLTSSNTQLRVTLSVTGEEPIPSLATYRPQKSDLAVVAPPTRNRICACTMVRNVSKFLREWVLYHDALGVDQFFLYDNGSEDNLAGKVAEMRSTGVNISTVAWPWTKTQEAGLSHCAAAHQASCEWMTFIDVDEFIFSPDWKNVENPSKSMLEAVVSVDPQIGQIYLPCYDFGPSGQTAHPQEGVCQGYTCRLKTQQRHKSFVRLDAVEPSLQNSVHHFLLRSGFTNMWTRLARINHYKYQAWTEFKLKFKRRVSAYVADWTDPVNLKSSDRAPGLGVEAVEPPGWADKFCEVKDTVMQELSVRWFGTGFGGHGSSKSKGSHETHTGDVALSPSLP</sequence>
<accession>A0AAD8R7I6</accession>
<feature type="region of interest" description="Disordered" evidence="9">
    <location>
        <begin position="583"/>
        <end position="606"/>
    </location>
</feature>
<evidence type="ECO:0000256" key="1">
    <source>
        <dbReference type="ARBA" id="ARBA00004167"/>
    </source>
</evidence>
<evidence type="ECO:0000256" key="8">
    <source>
        <dbReference type="RuleBase" id="RU366017"/>
    </source>
</evidence>
<protein>
    <recommendedName>
        <fullName evidence="8">Glycosyltransferase family 92 protein</fullName>
        <ecNumber evidence="8">2.4.1.-</ecNumber>
    </recommendedName>
</protein>
<reference evidence="10" key="1">
    <citation type="submission" date="2023-07" db="EMBL/GenBank/DDBJ databases">
        <title>A chromosome-level genome assembly of Lolium multiflorum.</title>
        <authorList>
            <person name="Chen Y."/>
            <person name="Copetti D."/>
            <person name="Kolliker R."/>
            <person name="Studer B."/>
        </authorList>
    </citation>
    <scope>NUCLEOTIDE SEQUENCE</scope>
    <source>
        <strain evidence="10">02402/16</strain>
        <tissue evidence="10">Leaf</tissue>
    </source>
</reference>
<keyword evidence="5" id="KW-0812">Transmembrane</keyword>
<dbReference type="Pfam" id="PF01697">
    <property type="entry name" value="Glyco_transf_92"/>
    <property type="match status" value="1"/>
</dbReference>
<evidence type="ECO:0000256" key="7">
    <source>
        <dbReference type="ARBA" id="ARBA00023136"/>
    </source>
</evidence>
<dbReference type="EMBL" id="JAUUTY010000006">
    <property type="protein sequence ID" value="KAK1615721.1"/>
    <property type="molecule type" value="Genomic_DNA"/>
</dbReference>
<keyword evidence="11" id="KW-1185">Reference proteome</keyword>
<keyword evidence="6" id="KW-1133">Transmembrane helix</keyword>
<dbReference type="AlphaFoldDB" id="A0AAD8R7I6"/>
<dbReference type="InterPro" id="IPR029044">
    <property type="entry name" value="Nucleotide-diphossugar_trans"/>
</dbReference>
<evidence type="ECO:0000256" key="6">
    <source>
        <dbReference type="ARBA" id="ARBA00022989"/>
    </source>
</evidence>
<evidence type="ECO:0000256" key="5">
    <source>
        <dbReference type="ARBA" id="ARBA00022692"/>
    </source>
</evidence>
<evidence type="ECO:0000313" key="11">
    <source>
        <dbReference type="Proteomes" id="UP001231189"/>
    </source>
</evidence>
<keyword evidence="4 8" id="KW-0808">Transferase</keyword>
<keyword evidence="3 8" id="KW-0328">Glycosyltransferase</keyword>
<dbReference type="SUPFAM" id="SSF53448">
    <property type="entry name" value="Nucleotide-diphospho-sugar transferases"/>
    <property type="match status" value="1"/>
</dbReference>
<dbReference type="EC" id="2.4.1.-" evidence="8"/>
<evidence type="ECO:0000256" key="4">
    <source>
        <dbReference type="ARBA" id="ARBA00022679"/>
    </source>
</evidence>
<dbReference type="PANTHER" id="PTHR21461:SF64">
    <property type="entry name" value="GLYCOSYLTRANSFERASE FAMILY 92 PROTEIN"/>
    <property type="match status" value="1"/>
</dbReference>
<keyword evidence="7" id="KW-0472">Membrane</keyword>
<evidence type="ECO:0000256" key="2">
    <source>
        <dbReference type="ARBA" id="ARBA00007647"/>
    </source>
</evidence>
<comment type="similarity">
    <text evidence="2 8">Belongs to the glycosyltransferase 92 family.</text>
</comment>